<feature type="domain" description="Cadherin" evidence="14">
    <location>
        <begin position="1452"/>
        <end position="1560"/>
    </location>
</feature>
<feature type="domain" description="Cadherin" evidence="14">
    <location>
        <begin position="1771"/>
        <end position="1833"/>
    </location>
</feature>
<dbReference type="SUPFAM" id="SSF49313">
    <property type="entry name" value="Cadherin-like"/>
    <property type="match status" value="14"/>
</dbReference>
<evidence type="ECO:0000256" key="10">
    <source>
        <dbReference type="ARBA" id="ARBA00023180"/>
    </source>
</evidence>
<comment type="caution">
    <text evidence="15">The sequence shown here is derived from an EMBL/GenBank/DDBJ whole genome shotgun (WGS) entry which is preliminary data.</text>
</comment>
<keyword evidence="7" id="KW-0130">Cell adhesion</keyword>
<dbReference type="Gene3D" id="2.60.40.60">
    <property type="entry name" value="Cadherins"/>
    <property type="match status" value="15"/>
</dbReference>
<feature type="domain" description="Cadherin" evidence="14">
    <location>
        <begin position="954"/>
        <end position="1058"/>
    </location>
</feature>
<dbReference type="CDD" id="cd11304">
    <property type="entry name" value="Cadherin_repeat"/>
    <property type="match status" value="13"/>
</dbReference>
<organism evidence="15 16">
    <name type="scientific">Monodon monoceros</name>
    <name type="common">Narwhal</name>
    <name type="synonym">Ceratodon monodon</name>
    <dbReference type="NCBI Taxonomy" id="40151"/>
    <lineage>
        <taxon>Eukaryota</taxon>
        <taxon>Metazoa</taxon>
        <taxon>Chordata</taxon>
        <taxon>Craniata</taxon>
        <taxon>Vertebrata</taxon>
        <taxon>Euteleostomi</taxon>
        <taxon>Mammalia</taxon>
        <taxon>Eutheria</taxon>
        <taxon>Laurasiatheria</taxon>
        <taxon>Artiodactyla</taxon>
        <taxon>Whippomorpha</taxon>
        <taxon>Cetacea</taxon>
        <taxon>Odontoceti</taxon>
        <taxon>Monodontidae</taxon>
        <taxon>Monodon</taxon>
    </lineage>
</organism>
<dbReference type="InterPro" id="IPR015919">
    <property type="entry name" value="Cadherin-like_sf"/>
</dbReference>
<dbReference type="Pfam" id="PF16492">
    <property type="entry name" value="Cadherin_C_2"/>
    <property type="match status" value="1"/>
</dbReference>
<feature type="domain" description="Cadherin" evidence="14">
    <location>
        <begin position="849"/>
        <end position="953"/>
    </location>
</feature>
<dbReference type="GO" id="GO:0005886">
    <property type="term" value="C:plasma membrane"/>
    <property type="evidence" value="ECO:0007669"/>
    <property type="project" value="InterPro"/>
</dbReference>
<dbReference type="InterPro" id="IPR002126">
    <property type="entry name" value="Cadherin-like_dom"/>
</dbReference>
<accession>A0A4U1ECG2</accession>
<evidence type="ECO:0000256" key="4">
    <source>
        <dbReference type="ARBA" id="ARBA00022729"/>
    </source>
</evidence>
<dbReference type="PANTHER" id="PTHR24028:SF105">
    <property type="entry name" value="PROTOCADHERIN GAMMA-A5"/>
    <property type="match status" value="1"/>
</dbReference>
<evidence type="ECO:0000256" key="9">
    <source>
        <dbReference type="ARBA" id="ARBA00023136"/>
    </source>
</evidence>
<dbReference type="InterPro" id="IPR013164">
    <property type="entry name" value="Cadherin_N"/>
</dbReference>
<feature type="domain" description="Cadherin" evidence="14">
    <location>
        <begin position="1674"/>
        <end position="1770"/>
    </location>
</feature>
<feature type="domain" description="Cadherin" evidence="14">
    <location>
        <begin position="389"/>
        <end position="485"/>
    </location>
</feature>
<sequence>MDSGNESRKSDPIPDFAYSSSRPRSGAAVEGDRMRPSAERSGRALWRQVLLPFLLSLFRGALPDQIRYSIPEELAKNSVVGNLAKDLGLSVRDLSARKLRVTAEKEYFIVNPESGDLLVSDRIDREQICGKKPLCILDFDTVAENPLNIFHVSVIVQDINDNTPLFKQSKIGLKIGESTKPGKTFPLDPALDLDAGPNSLQRYNLNENEHFDLTEKQTPDGRKYPELILKHSLDREEQNFHHLVLTAVDGGDPPQSGTTQIQIQVTDANDNPPVFSQDVYRVSLQEGVPPGFLVLQLTATDQDEGVNAEIIYSFHNVDEQVERFFNLDRRTGEITTKDDFDFEIASSYTLTIEAKDPGDLAAHCSVQVEILDENDCAPEVIVTSIFTPLPEDSPPGTVIALIKTRDRDSGENGEVYCQILGKAEFILKSYSKNYYKLVTDRTLDREEIPEYNVTIMATDRGKQPLSSSISITLRLADVNDNAPVFHQASYVVHVAENNPPGASIAQVSASDPDLGPNGQVSYSIVASDLEPRALSSYGTLPYSYNLCVASQSAKAEFNFLSVTPEMAPPQDLLCEDASWVPSSNHGDAGVPFASGTILKKTGQREAMADPLRGWGCRELFLLSMLLGTLWGAGAGQIRYSVPEALDKGSFVGNIAKDLGLEPWELAERGVRIVSRGRTQLFALNPRSGSLVTAGRIDREELCAQSARCLLSFNILVESKMKMYGVEVEIIDINDNFPRFRDEEVKVKVNENAAVGTRLVLPFARDADVGVNSLQSYQLSSNMHFSLAEKSDTDGQKYPELVLEQPLDREKVAVHDLLLTALDGGDPVLSGTTHIRVMVLDANDNAPLFTQSEYRVSVPENIALGTRLLTLTATDPDEGINGKLTYSFRNEEDKISETFQLDSNLGEISTLQSLDYEESRFYHMEVVAQDGGALLASAKVLITVQDVNDNVPEVILTSLASSISEDCLPGTIIALFSVHDGDSGENGEIACSIPRNLPFKLEKSVDNYYHLLTTRALDREEISDYNITVTVTDCGNPPLSTENHISLKVTDINDNPPVFPHTLYYTYIPENNARGISIFSVNAHDPDSGNNAQVTYSLAENKFQGTPLSSCVSINSDTGVLYALCSFDYEQVRELQLWVTASDSGDPPLSSNVSLSLFILDQNDNAPEILYPALPTDGSTGVELAPRSAEPDVLADLGSLKPSADPEDSSLTLYLVVAVAAVSCVFLAFVIALLALRLRRWHRSRVLQASVSGLAGAPASHFVGVDGVRAFLQTYSHEAWLTADSQGSHVIFPQPNYADTLISQESCEKSEPLLISEKINAKETELGVVQVEAPGWAEANFVSLPAVFVPPGAFGASPQRYSRGAGQGNLAKDLGLGMRDLCTRNLRISAEKKFFTVSTENVDLLVIDRIDREQICGRKSMCVLEFEMVAEKPLNFFHITVEIQVNDNPPTFSRNVTELEISELALTGATFALESAQDSDVGVNSLQQYYLNPDPHFSLIRKENPDGSRYPELVVQAPLDREEQSCHHLVLTAVDGGEPARSCTTQIRVVVADANDNPPVFTQDMYRVSVQENLPLGSSVLRVMATDLDEGINAEITYAFINIGKAVRQLFKLDSETVELTTGGGLDFEERGSYTIGVEAKDGGRHTAHCKLQIDILDENDNAPEITLDSESKYIQEDAELGAVVALIKTHDLDSGFNGENLCQLKGNFPFKIVQDTKNTYKLVTDRALDREKTPEYNVTITATDKGKPPLSPKRSVTLKVADVNDNAPVFHQACYVVHVAENNPPGASNAQVSTSDPDLGPNSHVSYSIVTNDLKPRALSSYMSVSAQSDVLSWLMSVSA</sequence>
<dbReference type="FunFam" id="2.60.40.60:FF:000002">
    <property type="entry name" value="Protocadherin alpha 2"/>
    <property type="match status" value="3"/>
</dbReference>
<dbReference type="FunFam" id="2.60.40.60:FF:000129">
    <property type="entry name" value="protocadherin alpha-C2 isoform X1"/>
    <property type="match status" value="3"/>
</dbReference>
<dbReference type="GO" id="GO:0005509">
    <property type="term" value="F:calcium ion binding"/>
    <property type="evidence" value="ECO:0007669"/>
    <property type="project" value="UniProtKB-UniRule"/>
</dbReference>
<evidence type="ECO:0000256" key="1">
    <source>
        <dbReference type="ARBA" id="ARBA00003436"/>
    </source>
</evidence>
<comment type="subcellular location">
    <subcellularLocation>
        <location evidence="2">Membrane</location>
        <topology evidence="2">Single-pass membrane protein</topology>
    </subcellularLocation>
</comment>
<dbReference type="Pfam" id="PF08266">
    <property type="entry name" value="Cadherin_2"/>
    <property type="match status" value="3"/>
</dbReference>
<comment type="function">
    <text evidence="1">Potential calcium-dependent cell-adhesion protein. May be involved in the establishment and maintenance of specific neuronal connections in the brain.</text>
</comment>
<keyword evidence="10" id="KW-0325">Glycoprotein</keyword>
<keyword evidence="8 13" id="KW-1133">Transmembrane helix</keyword>
<evidence type="ECO:0000256" key="3">
    <source>
        <dbReference type="ARBA" id="ARBA00022692"/>
    </source>
</evidence>
<evidence type="ECO:0000256" key="13">
    <source>
        <dbReference type="SAM" id="Phobius"/>
    </source>
</evidence>
<dbReference type="EMBL" id="RWIC01002842">
    <property type="protein sequence ID" value="TKC33533.1"/>
    <property type="molecule type" value="Genomic_DNA"/>
</dbReference>
<dbReference type="PROSITE" id="PS00232">
    <property type="entry name" value="CADHERIN_1"/>
    <property type="match status" value="6"/>
</dbReference>
<evidence type="ECO:0000256" key="7">
    <source>
        <dbReference type="ARBA" id="ARBA00022889"/>
    </source>
</evidence>
<dbReference type="Proteomes" id="UP000308365">
    <property type="component" value="Unassembled WGS sequence"/>
</dbReference>
<dbReference type="InterPro" id="IPR050174">
    <property type="entry name" value="Protocadherin/Cadherin-CA"/>
</dbReference>
<gene>
    <name evidence="15" type="ORF">EI555_003319</name>
</gene>
<feature type="domain" description="Cadherin" evidence="14">
    <location>
        <begin position="276"/>
        <end position="380"/>
    </location>
</feature>
<dbReference type="FunFam" id="2.60.40.60:FF:000006">
    <property type="entry name" value="Protocadherin alpha 2"/>
    <property type="match status" value="2"/>
</dbReference>
<dbReference type="PROSITE" id="PS50268">
    <property type="entry name" value="CADHERIN_2"/>
    <property type="match status" value="13"/>
</dbReference>
<keyword evidence="5" id="KW-0677">Repeat</keyword>
<feature type="domain" description="Cadherin" evidence="14">
    <location>
        <begin position="740"/>
        <end position="848"/>
    </location>
</feature>
<evidence type="ECO:0000259" key="14">
    <source>
        <dbReference type="PROSITE" id="PS50268"/>
    </source>
</evidence>
<evidence type="ECO:0000313" key="16">
    <source>
        <dbReference type="Proteomes" id="UP000308365"/>
    </source>
</evidence>
<dbReference type="SMART" id="SM00112">
    <property type="entry name" value="CA"/>
    <property type="match status" value="12"/>
</dbReference>
<feature type="domain" description="Cadherin" evidence="14">
    <location>
        <begin position="1561"/>
        <end position="1665"/>
    </location>
</feature>
<dbReference type="PANTHER" id="PTHR24028">
    <property type="entry name" value="CADHERIN-87A"/>
    <property type="match status" value="1"/>
</dbReference>
<evidence type="ECO:0000256" key="2">
    <source>
        <dbReference type="ARBA" id="ARBA00004167"/>
    </source>
</evidence>
<dbReference type="PRINTS" id="PR00205">
    <property type="entry name" value="CADHERIN"/>
</dbReference>
<evidence type="ECO:0000256" key="5">
    <source>
        <dbReference type="ARBA" id="ARBA00022737"/>
    </source>
</evidence>
<evidence type="ECO:0000313" key="15">
    <source>
        <dbReference type="EMBL" id="TKC33533.1"/>
    </source>
</evidence>
<keyword evidence="6 11" id="KW-0106">Calcium</keyword>
<keyword evidence="9 13" id="KW-0472">Membrane</keyword>
<feature type="region of interest" description="Disordered" evidence="12">
    <location>
        <begin position="1"/>
        <end position="35"/>
    </location>
</feature>
<feature type="domain" description="Cadherin" evidence="14">
    <location>
        <begin position="167"/>
        <end position="275"/>
    </location>
</feature>
<keyword evidence="3 13" id="KW-0812">Transmembrane</keyword>
<reference evidence="16" key="1">
    <citation type="journal article" date="2019" name="IScience">
        <title>Narwhal Genome Reveals Long-Term Low Genetic Diversity despite Current Large Abundance Size.</title>
        <authorList>
            <person name="Westbury M.V."/>
            <person name="Petersen B."/>
            <person name="Garde E."/>
            <person name="Heide-Jorgensen M.P."/>
            <person name="Lorenzen E.D."/>
        </authorList>
    </citation>
    <scope>NUCLEOTIDE SEQUENCE [LARGE SCALE GENOMIC DNA]</scope>
</reference>
<feature type="domain" description="Cadherin" evidence="14">
    <location>
        <begin position="1059"/>
        <end position="1168"/>
    </location>
</feature>
<evidence type="ECO:0000256" key="12">
    <source>
        <dbReference type="SAM" id="MobiDB-lite"/>
    </source>
</evidence>
<dbReference type="FunFam" id="2.60.40.60:FF:000018">
    <property type="entry name" value="Protocadherin gamma c3"/>
    <property type="match status" value="3"/>
</dbReference>
<dbReference type="InterPro" id="IPR020894">
    <property type="entry name" value="Cadherin_CS"/>
</dbReference>
<evidence type="ECO:0000256" key="11">
    <source>
        <dbReference type="PROSITE-ProRule" id="PRU00043"/>
    </source>
</evidence>
<proteinExistence type="predicted"/>
<dbReference type="Pfam" id="PF00028">
    <property type="entry name" value="Cadherin"/>
    <property type="match status" value="10"/>
</dbReference>
<evidence type="ECO:0000256" key="8">
    <source>
        <dbReference type="ARBA" id="ARBA00022989"/>
    </source>
</evidence>
<dbReference type="FunFam" id="2.60.40.60:FF:000001">
    <property type="entry name" value="Protocadherin alpha 2"/>
    <property type="match status" value="1"/>
</dbReference>
<protein>
    <recommendedName>
        <fullName evidence="14">Cadherin domain-containing protein</fullName>
    </recommendedName>
</protein>
<keyword evidence="4" id="KW-0732">Signal</keyword>
<feature type="domain" description="Cadherin" evidence="14">
    <location>
        <begin position="65"/>
        <end position="166"/>
    </location>
</feature>
<dbReference type="GO" id="GO:0007156">
    <property type="term" value="P:homophilic cell adhesion via plasma membrane adhesion molecules"/>
    <property type="evidence" value="ECO:0007669"/>
    <property type="project" value="InterPro"/>
</dbReference>
<evidence type="ECO:0000256" key="6">
    <source>
        <dbReference type="ARBA" id="ARBA00022837"/>
    </source>
</evidence>
<name>A0A4U1ECG2_MONMO</name>
<feature type="transmembrane region" description="Helical" evidence="13">
    <location>
        <begin position="1210"/>
        <end position="1235"/>
    </location>
</feature>
<dbReference type="InterPro" id="IPR032455">
    <property type="entry name" value="Cadherin_C"/>
</dbReference>
<feature type="compositionally biased region" description="Basic and acidic residues" evidence="12">
    <location>
        <begin position="1"/>
        <end position="12"/>
    </location>
</feature>
<feature type="domain" description="Cadherin" evidence="14">
    <location>
        <begin position="486"/>
        <end position="739"/>
    </location>
</feature>